<sequence length="112" mass="13208">MLFYILQCYCNYFRNYYYLQNRNDQCVCDGAFAKVNVLVTTLDQGLRHVSHQVFHEQQCEQYDSLLNLFVRLRSESIVMWNMSRELRGKRKRLPTTGIEPATTGLRVLCSTS</sequence>
<proteinExistence type="predicted"/>
<reference evidence="2 3" key="2">
    <citation type="submission" date="2024-07" db="EMBL/GenBank/DDBJ databases">
        <authorList>
            <person name="Akdeniz Z."/>
        </authorList>
    </citation>
    <scope>NUCLEOTIDE SEQUENCE [LARGE SCALE GENOMIC DNA]</scope>
</reference>
<evidence type="ECO:0000313" key="3">
    <source>
        <dbReference type="Proteomes" id="UP001642409"/>
    </source>
</evidence>
<evidence type="ECO:0000313" key="1">
    <source>
        <dbReference type="EMBL" id="CAI9969985.1"/>
    </source>
</evidence>
<evidence type="ECO:0000313" key="2">
    <source>
        <dbReference type="EMBL" id="CAL6000118.1"/>
    </source>
</evidence>
<dbReference type="Proteomes" id="UP001642409">
    <property type="component" value="Unassembled WGS sequence"/>
</dbReference>
<protein>
    <submittedName>
        <fullName evidence="2">Hypothetical_protein</fullName>
    </submittedName>
</protein>
<gene>
    <name evidence="2" type="ORF">HINF_LOCUS16549</name>
    <name evidence="1" type="ORF">HINF_LOCUS57630</name>
</gene>
<dbReference type="EMBL" id="CAXDID020000040">
    <property type="protein sequence ID" value="CAL6000118.1"/>
    <property type="molecule type" value="Genomic_DNA"/>
</dbReference>
<reference evidence="1" key="1">
    <citation type="submission" date="2023-06" db="EMBL/GenBank/DDBJ databases">
        <authorList>
            <person name="Kurt Z."/>
        </authorList>
    </citation>
    <scope>NUCLEOTIDE SEQUENCE</scope>
</reference>
<name>A0AA86USH0_9EUKA</name>
<dbReference type="EMBL" id="CATOUU010001064">
    <property type="protein sequence ID" value="CAI9969985.1"/>
    <property type="molecule type" value="Genomic_DNA"/>
</dbReference>
<comment type="caution">
    <text evidence="1">The sequence shown here is derived from an EMBL/GenBank/DDBJ whole genome shotgun (WGS) entry which is preliminary data.</text>
</comment>
<accession>A0AA86USH0</accession>
<keyword evidence="3" id="KW-1185">Reference proteome</keyword>
<organism evidence="1">
    <name type="scientific">Hexamita inflata</name>
    <dbReference type="NCBI Taxonomy" id="28002"/>
    <lineage>
        <taxon>Eukaryota</taxon>
        <taxon>Metamonada</taxon>
        <taxon>Diplomonadida</taxon>
        <taxon>Hexamitidae</taxon>
        <taxon>Hexamitinae</taxon>
        <taxon>Hexamita</taxon>
    </lineage>
</organism>
<dbReference type="AlphaFoldDB" id="A0AA86USH0"/>